<dbReference type="OrthoDB" id="26281at10239"/>
<dbReference type="EMBL" id="KM236244">
    <property type="protein sequence ID" value="AIW04008.1"/>
    <property type="molecule type" value="Genomic_DNA"/>
</dbReference>
<gene>
    <name evidence="1" type="ORF">CPT_Stitch57</name>
</gene>
<name>A0A0A0RWE0_9CAUD</name>
<evidence type="ECO:0000313" key="1">
    <source>
        <dbReference type="EMBL" id="AIW04008.1"/>
    </source>
</evidence>
<dbReference type="Proteomes" id="UP000030204">
    <property type="component" value="Segment"/>
</dbReference>
<sequence length="54" mass="6286">MADNLKLKVDKQMKCVEVELGEERLKLSFEFLQQLAMTVMSDKSPVFEKEIPLK</sequence>
<proteinExistence type="predicted"/>
<dbReference type="InterPro" id="IPR055717">
    <property type="entry name" value="DUF7293"/>
</dbReference>
<dbReference type="KEGG" id="vg:24598878"/>
<dbReference type="GeneID" id="24598878"/>
<evidence type="ECO:0000313" key="2">
    <source>
        <dbReference type="Proteomes" id="UP000030204"/>
    </source>
</evidence>
<dbReference type="RefSeq" id="YP_009145998.1">
    <property type="nucleotide sequence ID" value="NC_027297.1"/>
</dbReference>
<reference evidence="1 2" key="1">
    <citation type="journal article" date="2015" name="Genome Announc.">
        <title>Complete Genome of Salmonella enterica Serovar Typhimurium T5-Like Siphophage Stitch.</title>
        <authorList>
            <person name="Grover J.M."/>
            <person name="Luna A.J."/>
            <person name="Wood T.L."/>
            <person name="Chamakura K.R."/>
            <person name="Kuty Everett G.F."/>
        </authorList>
    </citation>
    <scope>NUCLEOTIDE SEQUENCE [LARGE SCALE GENOMIC DNA]</scope>
</reference>
<organism evidence="1 2">
    <name type="scientific">Salmonella phage Stitch</name>
    <dbReference type="NCBI Taxonomy" id="2991861"/>
    <lineage>
        <taxon>Viruses</taxon>
        <taxon>Duplodnaviria</taxon>
        <taxon>Heunggongvirae</taxon>
        <taxon>Uroviricota</taxon>
        <taxon>Caudoviricetes</taxon>
        <taxon>Demerecviridae</taxon>
        <taxon>Markadamsvirinae</taxon>
        <taxon>Epseptimavirus</taxon>
        <taxon>Epseptimavirus stitch</taxon>
    </lineage>
</organism>
<accession>A0A0A0RWE0</accession>
<dbReference type="Pfam" id="PF23965">
    <property type="entry name" value="DUF7293"/>
    <property type="match status" value="1"/>
</dbReference>
<keyword evidence="2" id="KW-1185">Reference proteome</keyword>
<protein>
    <submittedName>
        <fullName evidence="1">Uncharacterized protein</fullName>
    </submittedName>
</protein>